<dbReference type="PROSITE" id="PS50928">
    <property type="entry name" value="ABC_TM1"/>
    <property type="match status" value="1"/>
</dbReference>
<keyword evidence="6 7" id="KW-0472">Membrane</keyword>
<dbReference type="HOGENOM" id="CLU_028518_1_1_2"/>
<dbReference type="Proteomes" id="UP000002654">
    <property type="component" value="Chromosome"/>
</dbReference>
<dbReference type="InterPro" id="IPR000515">
    <property type="entry name" value="MetI-like"/>
</dbReference>
<dbReference type="eggNOG" id="arCOG00748">
    <property type="taxonomic scope" value="Archaea"/>
</dbReference>
<feature type="transmembrane region" description="Helical" evidence="7">
    <location>
        <begin position="67"/>
        <end position="88"/>
    </location>
</feature>
<organism evidence="9 10">
    <name type="scientific">Thermoproteus tenax (strain ATCC 35583 / DSM 2078 / JCM 9277 / NBRC 100435 / Kra 1)</name>
    <dbReference type="NCBI Taxonomy" id="768679"/>
    <lineage>
        <taxon>Archaea</taxon>
        <taxon>Thermoproteota</taxon>
        <taxon>Thermoprotei</taxon>
        <taxon>Thermoproteales</taxon>
        <taxon>Thermoproteaceae</taxon>
        <taxon>Thermoproteus</taxon>
    </lineage>
</organism>
<dbReference type="InterPro" id="IPR050366">
    <property type="entry name" value="BP-dependent_transpt_permease"/>
</dbReference>
<evidence type="ECO:0000256" key="3">
    <source>
        <dbReference type="ARBA" id="ARBA00022475"/>
    </source>
</evidence>
<dbReference type="Pfam" id="PF00528">
    <property type="entry name" value="BPD_transp_1"/>
    <property type="match status" value="1"/>
</dbReference>
<accession>G4RMC7</accession>
<keyword evidence="2 7" id="KW-0813">Transport</keyword>
<dbReference type="RefSeq" id="WP_014126016.1">
    <property type="nucleotide sequence ID" value="NC_016070.1"/>
</dbReference>
<dbReference type="CDD" id="cd06261">
    <property type="entry name" value="TM_PBP2"/>
    <property type="match status" value="1"/>
</dbReference>
<feature type="transmembrane region" description="Helical" evidence="7">
    <location>
        <begin position="129"/>
        <end position="146"/>
    </location>
</feature>
<dbReference type="GO" id="GO:0005886">
    <property type="term" value="C:plasma membrane"/>
    <property type="evidence" value="ECO:0007669"/>
    <property type="project" value="UniProtKB-SubCell"/>
</dbReference>
<feature type="transmembrane region" description="Helical" evidence="7">
    <location>
        <begin position="181"/>
        <end position="212"/>
    </location>
</feature>
<evidence type="ECO:0000313" key="9">
    <source>
        <dbReference type="EMBL" id="CCC80758.1"/>
    </source>
</evidence>
<dbReference type="STRING" id="768679.TTX_0084"/>
<dbReference type="KEGG" id="ttn:TTX_0084"/>
<dbReference type="PANTHER" id="PTHR43386:SF1">
    <property type="entry name" value="D,D-DIPEPTIDE TRANSPORT SYSTEM PERMEASE PROTEIN DDPC-RELATED"/>
    <property type="match status" value="1"/>
</dbReference>
<evidence type="ECO:0000256" key="6">
    <source>
        <dbReference type="ARBA" id="ARBA00023136"/>
    </source>
</evidence>
<keyword evidence="3" id="KW-1003">Cell membrane</keyword>
<evidence type="ECO:0000256" key="5">
    <source>
        <dbReference type="ARBA" id="ARBA00022989"/>
    </source>
</evidence>
<evidence type="ECO:0000259" key="8">
    <source>
        <dbReference type="PROSITE" id="PS50928"/>
    </source>
</evidence>
<dbReference type="InterPro" id="IPR035906">
    <property type="entry name" value="MetI-like_sf"/>
</dbReference>
<dbReference type="GeneID" id="11263090"/>
<dbReference type="AlphaFoldDB" id="G4RMC7"/>
<dbReference type="EMBL" id="FN869859">
    <property type="protein sequence ID" value="CCC80758.1"/>
    <property type="molecule type" value="Genomic_DNA"/>
</dbReference>
<protein>
    <submittedName>
        <fullName evidence="9">Peptide ABC transporter, permease protein</fullName>
    </submittedName>
</protein>
<dbReference type="PANTHER" id="PTHR43386">
    <property type="entry name" value="OLIGOPEPTIDE TRANSPORT SYSTEM PERMEASE PROTEIN APPC"/>
    <property type="match status" value="1"/>
</dbReference>
<evidence type="ECO:0000256" key="1">
    <source>
        <dbReference type="ARBA" id="ARBA00004651"/>
    </source>
</evidence>
<feature type="domain" description="ABC transmembrane type-1" evidence="8">
    <location>
        <begin position="69"/>
        <end position="254"/>
    </location>
</feature>
<feature type="transmembrane region" description="Helical" evidence="7">
    <location>
        <begin position="232"/>
        <end position="258"/>
    </location>
</feature>
<proteinExistence type="inferred from homology"/>
<evidence type="ECO:0000256" key="2">
    <source>
        <dbReference type="ARBA" id="ARBA00022448"/>
    </source>
</evidence>
<comment type="subcellular location">
    <subcellularLocation>
        <location evidence="1 7">Cell membrane</location>
        <topology evidence="1 7">Multi-pass membrane protein</topology>
    </subcellularLocation>
</comment>
<keyword evidence="4 7" id="KW-0812">Transmembrane</keyword>
<evidence type="ECO:0000313" key="10">
    <source>
        <dbReference type="Proteomes" id="UP000002654"/>
    </source>
</evidence>
<reference evidence="9 10" key="1">
    <citation type="journal article" date="2011" name="PLoS ONE">
        <title>The complete genome sequence of Thermoproteus tenax: a physiologically versatile member of the Crenarchaeota.</title>
        <authorList>
            <person name="Siebers B."/>
            <person name="Zaparty M."/>
            <person name="Raddatz G."/>
            <person name="Tjaden B."/>
            <person name="Albers S.V."/>
            <person name="Bell S.D."/>
            <person name="Blombach F."/>
            <person name="Kletzin A."/>
            <person name="Kyrpides N."/>
            <person name="Lanz C."/>
            <person name="Plagens A."/>
            <person name="Rampp M."/>
            <person name="Rosinus A."/>
            <person name="von Jan M."/>
            <person name="Makarova K.S."/>
            <person name="Klenk H.P."/>
            <person name="Schuster S.C."/>
            <person name="Hensel R."/>
        </authorList>
    </citation>
    <scope>NUCLEOTIDE SEQUENCE [LARGE SCALE GENOMIC DNA]</scope>
    <source>
        <strain evidence="10">ATCC 35583 / DSM 2078 / JCM 9277 / NBRC 100435 / Kra 1</strain>
    </source>
</reference>
<evidence type="ECO:0000256" key="7">
    <source>
        <dbReference type="RuleBase" id="RU363032"/>
    </source>
</evidence>
<gene>
    <name evidence="9" type="primary">dppC</name>
    <name evidence="9" type="ordered locus">TTX_0084</name>
</gene>
<dbReference type="PaxDb" id="768679-TTX_0084"/>
<name>G4RMC7_THETK</name>
<dbReference type="OrthoDB" id="312811at2157"/>
<keyword evidence="5 7" id="KW-1133">Transmembrane helix</keyword>
<dbReference type="GO" id="GO:0055085">
    <property type="term" value="P:transmembrane transport"/>
    <property type="evidence" value="ECO:0007669"/>
    <property type="project" value="InterPro"/>
</dbReference>
<evidence type="ECO:0000256" key="4">
    <source>
        <dbReference type="ARBA" id="ARBA00022692"/>
    </source>
</evidence>
<dbReference type="Gene3D" id="1.10.3720.10">
    <property type="entry name" value="MetI-like"/>
    <property type="match status" value="1"/>
</dbReference>
<feature type="transmembrane region" description="Helical" evidence="7">
    <location>
        <begin position="100"/>
        <end position="123"/>
    </location>
</feature>
<dbReference type="PATRIC" id="fig|768679.9.peg.87"/>
<dbReference type="SUPFAM" id="SSF161098">
    <property type="entry name" value="MetI-like"/>
    <property type="match status" value="1"/>
</dbReference>
<comment type="similarity">
    <text evidence="7">Belongs to the binding-protein-dependent transport system permease family.</text>
</comment>
<feature type="transmembrane region" description="Helical" evidence="7">
    <location>
        <begin position="7"/>
        <end position="27"/>
    </location>
</feature>
<keyword evidence="10" id="KW-1185">Reference proteome</keyword>
<sequence>MAQLKLYFGAGLVAFLAAFVLIGPLVYNVDPTLSSSSPLLPPSLSHPLGTDYLGRDVLARLIYGGRVPLGVALLATAISALIGAVLGMMSGYVGKWVDRVLTMIMDSLYAFPGLLMAMAIAAVLGPSPLNAALAIGFVYIPTYFRVARNETLVVKTFQYIEAAQALGASTRHIIIRHITPTLILTLVVIATINLADAILTEAALAFFGYTVVPPTPDWGADLSSAKSYILNGAWWLLLPGLMIVLAALGFSLLGDSLAEKYGLRKKI</sequence>